<dbReference type="EMBL" id="JBBPFD010000005">
    <property type="protein sequence ID" value="KAK7925071.1"/>
    <property type="molecule type" value="Genomic_DNA"/>
</dbReference>
<evidence type="ECO:0000256" key="1">
    <source>
        <dbReference type="SAM" id="MobiDB-lite"/>
    </source>
</evidence>
<dbReference type="Proteomes" id="UP001460270">
    <property type="component" value="Unassembled WGS sequence"/>
</dbReference>
<feature type="region of interest" description="Disordered" evidence="1">
    <location>
        <begin position="131"/>
        <end position="153"/>
    </location>
</feature>
<evidence type="ECO:0000313" key="4">
    <source>
        <dbReference type="Proteomes" id="UP001460270"/>
    </source>
</evidence>
<dbReference type="SUPFAM" id="SSF48726">
    <property type="entry name" value="Immunoglobulin"/>
    <property type="match status" value="1"/>
</dbReference>
<reference evidence="4" key="1">
    <citation type="submission" date="2024-04" db="EMBL/GenBank/DDBJ databases">
        <title>Salinicola lusitanus LLJ914,a marine bacterium isolated from the Okinawa Trough.</title>
        <authorList>
            <person name="Li J."/>
        </authorList>
    </citation>
    <scope>NUCLEOTIDE SEQUENCE [LARGE SCALE GENOMIC DNA]</scope>
</reference>
<dbReference type="InterPro" id="IPR036179">
    <property type="entry name" value="Ig-like_dom_sf"/>
</dbReference>
<evidence type="ECO:0000313" key="3">
    <source>
        <dbReference type="EMBL" id="KAK7925071.1"/>
    </source>
</evidence>
<keyword evidence="4" id="KW-1185">Reference proteome</keyword>
<feature type="transmembrane region" description="Helical" evidence="2">
    <location>
        <begin position="60"/>
        <end position="80"/>
    </location>
</feature>
<protein>
    <recommendedName>
        <fullName evidence="5">Ig-like domain-containing protein</fullName>
    </recommendedName>
</protein>
<dbReference type="AlphaFoldDB" id="A0AAW0PEB6"/>
<gene>
    <name evidence="3" type="ORF">WMY93_007381</name>
</gene>
<evidence type="ECO:0008006" key="5">
    <source>
        <dbReference type="Google" id="ProtNLM"/>
    </source>
</evidence>
<name>A0AAW0PEB6_9GOBI</name>
<keyword evidence="2" id="KW-0472">Membrane</keyword>
<keyword evidence="2" id="KW-1133">Transmembrane helix</keyword>
<comment type="caution">
    <text evidence="3">The sequence shown here is derived from an EMBL/GenBank/DDBJ whole genome shotgun (WGS) entry which is preliminary data.</text>
</comment>
<organism evidence="3 4">
    <name type="scientific">Mugilogobius chulae</name>
    <name type="common">yellowstripe goby</name>
    <dbReference type="NCBI Taxonomy" id="88201"/>
    <lineage>
        <taxon>Eukaryota</taxon>
        <taxon>Metazoa</taxon>
        <taxon>Chordata</taxon>
        <taxon>Craniata</taxon>
        <taxon>Vertebrata</taxon>
        <taxon>Euteleostomi</taxon>
        <taxon>Actinopterygii</taxon>
        <taxon>Neopterygii</taxon>
        <taxon>Teleostei</taxon>
        <taxon>Neoteleostei</taxon>
        <taxon>Acanthomorphata</taxon>
        <taxon>Gobiaria</taxon>
        <taxon>Gobiiformes</taxon>
        <taxon>Gobioidei</taxon>
        <taxon>Gobiidae</taxon>
        <taxon>Gobionellinae</taxon>
        <taxon>Mugilogobius</taxon>
    </lineage>
</organism>
<dbReference type="InterPro" id="IPR013783">
    <property type="entry name" value="Ig-like_fold"/>
</dbReference>
<accession>A0AAW0PEB6</accession>
<proteinExistence type="predicted"/>
<dbReference type="Gene3D" id="2.60.40.10">
    <property type="entry name" value="Immunoglobulins"/>
    <property type="match status" value="1"/>
</dbReference>
<sequence>MESLTPLQNNGSKTYSLHLTNITTDDGGEYICLAQSVHQGQTVQAMESAWLRVMPGKEGFYFFTQFSQIIIMLALILMSLCECFRDCCLKTVDRETSETSQDVLEDLLEDTTEHLLLEPGNVLKLSCDLSSRPGMAVSGTKTDSGSRPRPGSR</sequence>
<evidence type="ECO:0000256" key="2">
    <source>
        <dbReference type="SAM" id="Phobius"/>
    </source>
</evidence>
<keyword evidence="2" id="KW-0812">Transmembrane</keyword>